<dbReference type="Pfam" id="PF01431">
    <property type="entry name" value="Peptidase_M13"/>
    <property type="match status" value="1"/>
</dbReference>
<sequence length="95" mass="10790">MLLPTSILQGQILNENRPHYMNYGALGSIIGHEFTHGYMESSLVTYPSEIWWTNTTSRNFKKVTQCLVDEYNLYPEKLTGFSVSNVAVITSTLNN</sequence>
<dbReference type="SUPFAM" id="SSF55486">
    <property type="entry name" value="Metalloproteases ('zincins'), catalytic domain"/>
    <property type="match status" value="1"/>
</dbReference>
<dbReference type="EMBL" id="JANEYF010003408">
    <property type="protein sequence ID" value="KAJ8936549.1"/>
    <property type="molecule type" value="Genomic_DNA"/>
</dbReference>
<comment type="caution">
    <text evidence="2">The sequence shown here is derived from an EMBL/GenBank/DDBJ whole genome shotgun (WGS) entry which is preliminary data.</text>
</comment>
<gene>
    <name evidence="2" type="ORF">NQ314_012289</name>
</gene>
<dbReference type="InterPro" id="IPR024079">
    <property type="entry name" value="MetalloPept_cat_dom_sf"/>
</dbReference>
<proteinExistence type="predicted"/>
<evidence type="ECO:0000259" key="1">
    <source>
        <dbReference type="Pfam" id="PF01431"/>
    </source>
</evidence>
<feature type="domain" description="Peptidase M13 C-terminal" evidence="1">
    <location>
        <begin position="3"/>
        <end position="77"/>
    </location>
</feature>
<dbReference type="InterPro" id="IPR000718">
    <property type="entry name" value="Peptidase_M13"/>
</dbReference>
<reference evidence="2" key="1">
    <citation type="journal article" date="2023" name="Insect Mol. Biol.">
        <title>Genome sequencing provides insights into the evolution of gene families encoding plant cell wall-degrading enzymes in longhorned beetles.</title>
        <authorList>
            <person name="Shin N.R."/>
            <person name="Okamura Y."/>
            <person name="Kirsch R."/>
            <person name="Pauchet Y."/>
        </authorList>
    </citation>
    <scope>NUCLEOTIDE SEQUENCE</scope>
    <source>
        <strain evidence="2">RBIC_L_NR</strain>
    </source>
</reference>
<dbReference type="GO" id="GO:0004222">
    <property type="term" value="F:metalloendopeptidase activity"/>
    <property type="evidence" value="ECO:0007669"/>
    <property type="project" value="InterPro"/>
</dbReference>
<evidence type="ECO:0000313" key="2">
    <source>
        <dbReference type="EMBL" id="KAJ8936549.1"/>
    </source>
</evidence>
<dbReference type="Proteomes" id="UP001162156">
    <property type="component" value="Unassembled WGS sequence"/>
</dbReference>
<dbReference type="GO" id="GO:0016485">
    <property type="term" value="P:protein processing"/>
    <property type="evidence" value="ECO:0007669"/>
    <property type="project" value="TreeGrafter"/>
</dbReference>
<dbReference type="PANTHER" id="PTHR11733">
    <property type="entry name" value="ZINC METALLOPROTEASE FAMILY M13 NEPRILYSIN-RELATED"/>
    <property type="match status" value="1"/>
</dbReference>
<protein>
    <recommendedName>
        <fullName evidence="1">Peptidase M13 C-terminal domain-containing protein</fullName>
    </recommendedName>
</protein>
<evidence type="ECO:0000313" key="3">
    <source>
        <dbReference type="Proteomes" id="UP001162156"/>
    </source>
</evidence>
<dbReference type="Gene3D" id="3.40.390.10">
    <property type="entry name" value="Collagenase (Catalytic Domain)"/>
    <property type="match status" value="1"/>
</dbReference>
<organism evidence="2 3">
    <name type="scientific">Rhamnusium bicolor</name>
    <dbReference type="NCBI Taxonomy" id="1586634"/>
    <lineage>
        <taxon>Eukaryota</taxon>
        <taxon>Metazoa</taxon>
        <taxon>Ecdysozoa</taxon>
        <taxon>Arthropoda</taxon>
        <taxon>Hexapoda</taxon>
        <taxon>Insecta</taxon>
        <taxon>Pterygota</taxon>
        <taxon>Neoptera</taxon>
        <taxon>Endopterygota</taxon>
        <taxon>Coleoptera</taxon>
        <taxon>Polyphaga</taxon>
        <taxon>Cucujiformia</taxon>
        <taxon>Chrysomeloidea</taxon>
        <taxon>Cerambycidae</taxon>
        <taxon>Lepturinae</taxon>
        <taxon>Rhagiini</taxon>
        <taxon>Rhamnusium</taxon>
    </lineage>
</organism>
<name>A0AAV8XDI1_9CUCU</name>
<dbReference type="PROSITE" id="PS51885">
    <property type="entry name" value="NEPRILYSIN"/>
    <property type="match status" value="1"/>
</dbReference>
<dbReference type="PANTHER" id="PTHR11733:SF133">
    <property type="entry name" value="PHOSPHATE-REGULATING NEUTRAL ENDOPEPTIDASE PHEX"/>
    <property type="match status" value="1"/>
</dbReference>
<keyword evidence="3" id="KW-1185">Reference proteome</keyword>
<dbReference type="PRINTS" id="PR00786">
    <property type="entry name" value="NEPRILYSIN"/>
</dbReference>
<dbReference type="AlphaFoldDB" id="A0AAV8XDI1"/>
<dbReference type="InterPro" id="IPR018497">
    <property type="entry name" value="Peptidase_M13_C"/>
</dbReference>
<accession>A0AAV8XDI1</accession>
<dbReference type="GO" id="GO:0005886">
    <property type="term" value="C:plasma membrane"/>
    <property type="evidence" value="ECO:0007669"/>
    <property type="project" value="TreeGrafter"/>
</dbReference>